<accession>A0A921LGG7</accession>
<proteinExistence type="predicted"/>
<comment type="caution">
    <text evidence="1">The sequence shown here is derived from an EMBL/GenBank/DDBJ whole genome shotgun (WGS) entry which is preliminary data.</text>
</comment>
<feature type="non-terminal residue" evidence="1">
    <location>
        <position position="1"/>
    </location>
</feature>
<sequence length="81" mass="9394">EYMARRNDSRFCNVLPLMKKEKVGAINWGFVAGKTNTIFAWDDVIPSGEEPELWFHDIYRPTGVPYQQEEVDCIQSLTGKR</sequence>
<gene>
    <name evidence="1" type="ORF">K8V07_10605</name>
</gene>
<evidence type="ECO:0000313" key="2">
    <source>
        <dbReference type="Proteomes" id="UP000747074"/>
    </source>
</evidence>
<dbReference type="EMBL" id="DYVL01000127">
    <property type="protein sequence ID" value="HJG12367.1"/>
    <property type="molecule type" value="Genomic_DNA"/>
</dbReference>
<protein>
    <submittedName>
        <fullName evidence="1">1,4-beta-xylanase</fullName>
    </submittedName>
</protein>
<dbReference type="Proteomes" id="UP000747074">
    <property type="component" value="Unassembled WGS sequence"/>
</dbReference>
<reference evidence="1" key="1">
    <citation type="journal article" date="2021" name="PeerJ">
        <title>Extensive microbial diversity within the chicken gut microbiome revealed by metagenomics and culture.</title>
        <authorList>
            <person name="Gilroy R."/>
            <person name="Ravi A."/>
            <person name="Getino M."/>
            <person name="Pursley I."/>
            <person name="Horton D.L."/>
            <person name="Alikhan N.F."/>
            <person name="Baker D."/>
            <person name="Gharbi K."/>
            <person name="Hall N."/>
            <person name="Watson M."/>
            <person name="Adriaenssens E.M."/>
            <person name="Foster-Nyarko E."/>
            <person name="Jarju S."/>
            <person name="Secka A."/>
            <person name="Antonio M."/>
            <person name="Oren A."/>
            <person name="Chaudhuri R.R."/>
            <person name="La Ragione R."/>
            <person name="Hildebrand F."/>
            <person name="Pallen M.J."/>
        </authorList>
    </citation>
    <scope>NUCLEOTIDE SEQUENCE</scope>
    <source>
        <strain evidence="1">CHK154-13316</strain>
    </source>
</reference>
<dbReference type="AlphaFoldDB" id="A0A921LGG7"/>
<name>A0A921LGG7_9BACE</name>
<evidence type="ECO:0000313" key="1">
    <source>
        <dbReference type="EMBL" id="HJG12367.1"/>
    </source>
</evidence>
<organism evidence="1 2">
    <name type="scientific">Bacteroides xylanisolvens</name>
    <dbReference type="NCBI Taxonomy" id="371601"/>
    <lineage>
        <taxon>Bacteria</taxon>
        <taxon>Pseudomonadati</taxon>
        <taxon>Bacteroidota</taxon>
        <taxon>Bacteroidia</taxon>
        <taxon>Bacteroidales</taxon>
        <taxon>Bacteroidaceae</taxon>
        <taxon>Bacteroides</taxon>
    </lineage>
</organism>
<reference evidence="1" key="2">
    <citation type="submission" date="2021-09" db="EMBL/GenBank/DDBJ databases">
        <authorList>
            <person name="Gilroy R."/>
        </authorList>
    </citation>
    <scope>NUCLEOTIDE SEQUENCE</scope>
    <source>
        <strain evidence="1">CHK154-13316</strain>
    </source>
</reference>